<accession>A0A1Q9CPT4</accession>
<dbReference type="Proteomes" id="UP000186817">
    <property type="component" value="Unassembled WGS sequence"/>
</dbReference>
<gene>
    <name evidence="2" type="ORF">AK812_SmicGene34139</name>
</gene>
<dbReference type="CDD" id="cd00590">
    <property type="entry name" value="RRM_SF"/>
    <property type="match status" value="1"/>
</dbReference>
<dbReference type="EMBL" id="LSRX01001005">
    <property type="protein sequence ID" value="OLP84934.1"/>
    <property type="molecule type" value="Genomic_DNA"/>
</dbReference>
<name>A0A1Q9CPT4_SYMMI</name>
<feature type="region of interest" description="Disordered" evidence="1">
    <location>
        <begin position="142"/>
        <end position="161"/>
    </location>
</feature>
<evidence type="ECO:0008006" key="4">
    <source>
        <dbReference type="Google" id="ProtNLM"/>
    </source>
</evidence>
<dbReference type="AlphaFoldDB" id="A0A1Q9CPT4"/>
<dbReference type="SUPFAM" id="SSF54928">
    <property type="entry name" value="RNA-binding domain, RBD"/>
    <property type="match status" value="1"/>
</dbReference>
<protein>
    <recommendedName>
        <fullName evidence="4">RRM domain-containing protein</fullName>
    </recommendedName>
</protein>
<dbReference type="InterPro" id="IPR035979">
    <property type="entry name" value="RBD_domain_sf"/>
</dbReference>
<evidence type="ECO:0000256" key="1">
    <source>
        <dbReference type="SAM" id="MobiDB-lite"/>
    </source>
</evidence>
<evidence type="ECO:0000313" key="2">
    <source>
        <dbReference type="EMBL" id="OLP84934.1"/>
    </source>
</evidence>
<keyword evidence="3" id="KW-1185">Reference proteome</keyword>
<comment type="caution">
    <text evidence="2">The sequence shown here is derived from an EMBL/GenBank/DDBJ whole genome shotgun (WGS) entry which is preliminary data.</text>
</comment>
<dbReference type="GO" id="GO:0003676">
    <property type="term" value="F:nucleic acid binding"/>
    <property type="evidence" value="ECO:0007669"/>
    <property type="project" value="InterPro"/>
</dbReference>
<evidence type="ECO:0000313" key="3">
    <source>
        <dbReference type="Proteomes" id="UP000186817"/>
    </source>
</evidence>
<sequence length="177" mass="19012">MATVVRDRVFLRHVMFGASGSAVREAVSQLGFHVLDVQMVRSGRSLQSNSSCNVFLTCSSEEEASRLVAALNGVFVPGLSLRPFVAELAAETRDADGEAKKAFVSRANGCASLRDGYGDEAALWDGYGDEVKLKDEHRAEADLKDEHNAEGQQTVEDAEAGFSATESILEWQGDIAG</sequence>
<organism evidence="2 3">
    <name type="scientific">Symbiodinium microadriaticum</name>
    <name type="common">Dinoflagellate</name>
    <name type="synonym">Zooxanthella microadriatica</name>
    <dbReference type="NCBI Taxonomy" id="2951"/>
    <lineage>
        <taxon>Eukaryota</taxon>
        <taxon>Sar</taxon>
        <taxon>Alveolata</taxon>
        <taxon>Dinophyceae</taxon>
        <taxon>Suessiales</taxon>
        <taxon>Symbiodiniaceae</taxon>
        <taxon>Symbiodinium</taxon>
    </lineage>
</organism>
<proteinExistence type="predicted"/>
<reference evidence="2 3" key="1">
    <citation type="submission" date="2016-02" db="EMBL/GenBank/DDBJ databases">
        <title>Genome analysis of coral dinoflagellate symbionts highlights evolutionary adaptations to a symbiotic lifestyle.</title>
        <authorList>
            <person name="Aranda M."/>
            <person name="Li Y."/>
            <person name="Liew Y.J."/>
            <person name="Baumgarten S."/>
            <person name="Simakov O."/>
            <person name="Wilson M."/>
            <person name="Piel J."/>
            <person name="Ashoor H."/>
            <person name="Bougouffa S."/>
            <person name="Bajic V.B."/>
            <person name="Ryu T."/>
            <person name="Ravasi T."/>
            <person name="Bayer T."/>
            <person name="Micklem G."/>
            <person name="Kim H."/>
            <person name="Bhak J."/>
            <person name="Lajeunesse T.C."/>
            <person name="Voolstra C.R."/>
        </authorList>
    </citation>
    <scope>NUCLEOTIDE SEQUENCE [LARGE SCALE GENOMIC DNA]</scope>
    <source>
        <strain evidence="2 3">CCMP2467</strain>
    </source>
</reference>